<sequence>MTTRDASGIDPALLRPGRFGYRLHMDCMRLPELLELLGLYYGTEPCTNALQAWQEVEVTASKRVRRLRQEEINEVRRCVVSLSQGDFSICGAVADSMCFAAPSLKAFLDALRRRHHSGR</sequence>
<dbReference type="GeneID" id="40332767"/>
<dbReference type="AlphaFoldDB" id="A0A422MYN3"/>
<dbReference type="RefSeq" id="XP_029234584.1">
    <property type="nucleotide sequence ID" value="XM_029385560.1"/>
</dbReference>
<evidence type="ECO:0000313" key="1">
    <source>
        <dbReference type="EMBL" id="RNE98336.1"/>
    </source>
</evidence>
<accession>A0A422MYN3</accession>
<dbReference type="EMBL" id="MKGL01000472">
    <property type="protein sequence ID" value="RNE98336.1"/>
    <property type="molecule type" value="Genomic_DNA"/>
</dbReference>
<reference evidence="1 2" key="1">
    <citation type="journal article" date="2018" name="BMC Genomics">
        <title>Genomic comparison of Trypanosoma conorhini and Trypanosoma rangeli to Trypanosoma cruzi strains of high and low virulence.</title>
        <authorList>
            <person name="Bradwell K.R."/>
            <person name="Koparde V.N."/>
            <person name="Matveyev A.V."/>
            <person name="Serrano M.G."/>
            <person name="Alves J.M."/>
            <person name="Parikh H."/>
            <person name="Huang B."/>
            <person name="Lee V."/>
            <person name="Espinosa-Alvarez O."/>
            <person name="Ortiz P.A."/>
            <person name="Costa-Martins A.G."/>
            <person name="Teixeira M.M."/>
            <person name="Buck G.A."/>
        </authorList>
    </citation>
    <scope>NUCLEOTIDE SEQUENCE [LARGE SCALE GENOMIC DNA]</scope>
    <source>
        <strain evidence="1 2">AM80</strain>
    </source>
</reference>
<keyword evidence="2" id="KW-1185">Reference proteome</keyword>
<organism evidence="1 2">
    <name type="scientific">Trypanosoma rangeli</name>
    <dbReference type="NCBI Taxonomy" id="5698"/>
    <lineage>
        <taxon>Eukaryota</taxon>
        <taxon>Discoba</taxon>
        <taxon>Euglenozoa</taxon>
        <taxon>Kinetoplastea</taxon>
        <taxon>Metakinetoplastina</taxon>
        <taxon>Trypanosomatida</taxon>
        <taxon>Trypanosomatidae</taxon>
        <taxon>Trypanosoma</taxon>
        <taxon>Herpetosoma</taxon>
    </lineage>
</organism>
<proteinExistence type="predicted"/>
<comment type="caution">
    <text evidence="1">The sequence shown here is derived from an EMBL/GenBank/DDBJ whole genome shotgun (WGS) entry which is preliminary data.</text>
</comment>
<evidence type="ECO:0000313" key="2">
    <source>
        <dbReference type="Proteomes" id="UP000283634"/>
    </source>
</evidence>
<name>A0A422MYN3_TRYRA</name>
<dbReference type="Proteomes" id="UP000283634">
    <property type="component" value="Unassembled WGS sequence"/>
</dbReference>
<protein>
    <submittedName>
        <fullName evidence="1">A44l protein-like protein</fullName>
    </submittedName>
</protein>
<gene>
    <name evidence="1" type="ORF">TraAM80_08834</name>
</gene>